<gene>
    <name evidence="3" type="ORF">FDK13_04370</name>
</gene>
<keyword evidence="1" id="KW-0472">Membrane</keyword>
<dbReference type="InterPro" id="IPR003675">
    <property type="entry name" value="Rce1/LyrA-like_dom"/>
</dbReference>
<proteinExistence type="predicted"/>
<protein>
    <submittedName>
        <fullName evidence="3">CPBP family intramembrane metalloprotease</fullName>
    </submittedName>
</protein>
<feature type="domain" description="CAAX prenyl protease 2/Lysostaphin resistance protein A-like" evidence="2">
    <location>
        <begin position="77"/>
        <end position="173"/>
    </location>
</feature>
<dbReference type="GO" id="GO:0004175">
    <property type="term" value="F:endopeptidase activity"/>
    <property type="evidence" value="ECO:0007669"/>
    <property type="project" value="UniProtKB-ARBA"/>
</dbReference>
<accession>A0A4U6D8K5</accession>
<dbReference type="GO" id="GO:0006508">
    <property type="term" value="P:proteolysis"/>
    <property type="evidence" value="ECO:0007669"/>
    <property type="project" value="UniProtKB-KW"/>
</dbReference>
<keyword evidence="3" id="KW-0645">Protease</keyword>
<sequence length="184" mass="21740">MIIHFKYLVGHFIQFIKNPNHPDYKTLSFRQKLTDVGLYYLVFSILLCVLIGSMVEFLKEFSFLHTLKLIERKDVVLYLIFGAMIIAPLVEEGIFRLQLGNLRNKPYFKLLFYISALLFGWMHIFNFEFTSSHYAFIPIITLPQTVLGLILGHIRIIYGFWYGVLLHFLYNTVFVGAYFIFEIF</sequence>
<feature type="transmembrane region" description="Helical" evidence="1">
    <location>
        <begin position="133"/>
        <end position="152"/>
    </location>
</feature>
<dbReference type="Proteomes" id="UP000304900">
    <property type="component" value="Unassembled WGS sequence"/>
</dbReference>
<keyword evidence="4" id="KW-1185">Reference proteome</keyword>
<evidence type="ECO:0000256" key="1">
    <source>
        <dbReference type="SAM" id="Phobius"/>
    </source>
</evidence>
<keyword evidence="1" id="KW-1133">Transmembrane helix</keyword>
<dbReference type="Pfam" id="PF02517">
    <property type="entry name" value="Rce1-like"/>
    <property type="match status" value="1"/>
</dbReference>
<dbReference type="GO" id="GO:0008237">
    <property type="term" value="F:metallopeptidase activity"/>
    <property type="evidence" value="ECO:0007669"/>
    <property type="project" value="UniProtKB-KW"/>
</dbReference>
<feature type="transmembrane region" description="Helical" evidence="1">
    <location>
        <begin position="75"/>
        <end position="95"/>
    </location>
</feature>
<keyword evidence="3" id="KW-0378">Hydrolase</keyword>
<dbReference type="OrthoDB" id="960507at2"/>
<dbReference type="GO" id="GO:0080120">
    <property type="term" value="P:CAAX-box protein maturation"/>
    <property type="evidence" value="ECO:0007669"/>
    <property type="project" value="UniProtKB-ARBA"/>
</dbReference>
<feature type="transmembrane region" description="Helical" evidence="1">
    <location>
        <begin position="107"/>
        <end position="127"/>
    </location>
</feature>
<comment type="caution">
    <text evidence="3">The sequence shown here is derived from an EMBL/GenBank/DDBJ whole genome shotgun (WGS) entry which is preliminary data.</text>
</comment>
<organism evidence="3 4">
    <name type="scientific">Dyadobacter frigoris</name>
    <dbReference type="NCBI Taxonomy" id="2576211"/>
    <lineage>
        <taxon>Bacteria</taxon>
        <taxon>Pseudomonadati</taxon>
        <taxon>Bacteroidota</taxon>
        <taxon>Cytophagia</taxon>
        <taxon>Cytophagales</taxon>
        <taxon>Spirosomataceae</taxon>
        <taxon>Dyadobacter</taxon>
    </lineage>
</organism>
<evidence type="ECO:0000259" key="2">
    <source>
        <dbReference type="Pfam" id="PF02517"/>
    </source>
</evidence>
<dbReference type="RefSeq" id="WP_137338772.1">
    <property type="nucleotide sequence ID" value="NZ_BSQH01000018.1"/>
</dbReference>
<evidence type="ECO:0000313" key="3">
    <source>
        <dbReference type="EMBL" id="TKT93096.1"/>
    </source>
</evidence>
<feature type="transmembrane region" description="Helical" evidence="1">
    <location>
        <begin position="37"/>
        <end position="55"/>
    </location>
</feature>
<feature type="transmembrane region" description="Helical" evidence="1">
    <location>
        <begin position="159"/>
        <end position="181"/>
    </location>
</feature>
<dbReference type="EMBL" id="SZVO01000002">
    <property type="protein sequence ID" value="TKT93096.1"/>
    <property type="molecule type" value="Genomic_DNA"/>
</dbReference>
<evidence type="ECO:0000313" key="4">
    <source>
        <dbReference type="Proteomes" id="UP000304900"/>
    </source>
</evidence>
<reference evidence="3 4" key="1">
    <citation type="submission" date="2019-05" db="EMBL/GenBank/DDBJ databases">
        <title>Dyadobacter AR-3-8 sp. nov., isolated from arctic soil.</title>
        <authorList>
            <person name="Chaudhary D.K."/>
        </authorList>
    </citation>
    <scope>NUCLEOTIDE SEQUENCE [LARGE SCALE GENOMIC DNA]</scope>
    <source>
        <strain evidence="3 4">AR-3-8</strain>
    </source>
</reference>
<dbReference type="AlphaFoldDB" id="A0A4U6D8K5"/>
<keyword evidence="1" id="KW-0812">Transmembrane</keyword>
<name>A0A4U6D8K5_9BACT</name>
<keyword evidence="3" id="KW-0482">Metalloprotease</keyword>